<reference evidence="2" key="1">
    <citation type="submission" date="2024-06" db="EMBL/GenBank/DDBJ databases">
        <title>Methylostella associata gen. nov., sp. nov., a novel Ancalomicrobiaceae-affiliated facultatively methylotrophic bacteria that feed on methanotrophs of the genus Methylococcus.</title>
        <authorList>
            <person name="Saltykova V."/>
            <person name="Danilova O.V."/>
            <person name="Oshkin I.Y."/>
            <person name="Belova S.E."/>
            <person name="Pimenov N.V."/>
            <person name="Dedysh S.N."/>
        </authorList>
    </citation>
    <scope>NUCLEOTIDE SEQUENCE</scope>
    <source>
        <strain evidence="2">S20</strain>
    </source>
</reference>
<dbReference type="EMBL" id="CP158568">
    <property type="protein sequence ID" value="XBY42895.1"/>
    <property type="molecule type" value="Genomic_DNA"/>
</dbReference>
<dbReference type="AlphaFoldDB" id="A0AAU7X5M7"/>
<organism evidence="2">
    <name type="scientific">Methyloraptor flagellatus</name>
    <dbReference type="NCBI Taxonomy" id="3162530"/>
    <lineage>
        <taxon>Bacteria</taxon>
        <taxon>Pseudomonadati</taxon>
        <taxon>Pseudomonadota</taxon>
        <taxon>Alphaproteobacteria</taxon>
        <taxon>Hyphomicrobiales</taxon>
        <taxon>Ancalomicrobiaceae</taxon>
        <taxon>Methyloraptor</taxon>
    </lineage>
</organism>
<feature type="region of interest" description="Disordered" evidence="1">
    <location>
        <begin position="238"/>
        <end position="264"/>
    </location>
</feature>
<proteinExistence type="predicted"/>
<evidence type="ECO:0000313" key="2">
    <source>
        <dbReference type="EMBL" id="XBY42895.1"/>
    </source>
</evidence>
<dbReference type="PROSITE" id="PS51257">
    <property type="entry name" value="PROKAR_LIPOPROTEIN"/>
    <property type="match status" value="1"/>
</dbReference>
<dbReference type="KEGG" id="mflg:ABS361_12305"/>
<dbReference type="RefSeq" id="WP_407047998.1">
    <property type="nucleotide sequence ID" value="NZ_CP158568.1"/>
</dbReference>
<sequence length="264" mass="29723">MKAAGPSLLVLLALTACGRPTGDFDRAAPSVLHDNLLPAVGDIVAKNGREELVSGFNRTDNEVTLRDRAWALVQVAHARDWFGLSLTEGQRTRILPEIDQRFDPNGYYNFLRKDKFRSSEARWNRLLADIRADTGLIGPFWAEVRKVKADDDQRIAALNARRDLSPTELYDAYARVDENARVVDWVWRAMRFRVKAYRIAIDRMQIETPTERLYEINSAWGDLQAAIAEAELASGAAFANRGGPPERHSRYSTGAGIQEKVPQK</sequence>
<protein>
    <submittedName>
        <fullName evidence="2">Uncharacterized protein</fullName>
    </submittedName>
</protein>
<gene>
    <name evidence="2" type="ORF">ABS361_12305</name>
</gene>
<accession>A0AAU7X5M7</accession>
<evidence type="ECO:0000256" key="1">
    <source>
        <dbReference type="SAM" id="MobiDB-lite"/>
    </source>
</evidence>
<name>A0AAU7X5M7_9HYPH</name>